<dbReference type="EMBL" id="VTOW01000004">
    <property type="protein sequence ID" value="NKE72826.1"/>
    <property type="molecule type" value="Genomic_DNA"/>
</dbReference>
<proteinExistence type="predicted"/>
<name>A0A7X6DSZ1_9BACT</name>
<comment type="caution">
    <text evidence="1">The sequence shown here is derived from an EMBL/GenBank/DDBJ whole genome shotgun (WGS) entry which is preliminary data.</text>
</comment>
<protein>
    <submittedName>
        <fullName evidence="1">Uncharacterized protein</fullName>
    </submittedName>
</protein>
<reference evidence="1 2" key="1">
    <citation type="journal article" date="2020" name="Nature">
        <title>Bacterial chemolithoautotrophy via manganese oxidation.</title>
        <authorList>
            <person name="Yu H."/>
            <person name="Leadbetter J.R."/>
        </authorList>
    </citation>
    <scope>NUCLEOTIDE SEQUENCE [LARGE SCALE GENOMIC DNA]</scope>
    <source>
        <strain evidence="1 2">Mn-1</strain>
    </source>
</reference>
<sequence length="257" mass="28883">MSPWVNQIGFSQRVRLEWFEQTANLVLAGNDKSAVNNALQKLLKDKVSVNGQAERGNREKIITILLKVWLNAPAKLESLRVRGLELLRGLPRADHMAVHWGMVMAVYPFWSGVATQVGRLLKLQGSATAAHVQRRVREQYGERETVSRATRRVLRSYLDWGVLQKTDTKGIYTAGTTQPVDDSLLIAWLVEAAMHARANGLTTLKDLLDSPSFFPFRLKPTHAESLVGASSRLDILRHGLDDDLIMLRKQPTKRDSP</sequence>
<gene>
    <name evidence="1" type="ORF">MNODULE_18915</name>
</gene>
<accession>A0A7X6DSZ1</accession>
<evidence type="ECO:0000313" key="2">
    <source>
        <dbReference type="Proteomes" id="UP000534783"/>
    </source>
</evidence>
<dbReference type="RefSeq" id="WP_168062763.1">
    <property type="nucleotide sequence ID" value="NZ_VTOW01000004.1"/>
</dbReference>
<organism evidence="1 2">
    <name type="scientific">Candidatus Manganitrophus noduliformans</name>
    <dbReference type="NCBI Taxonomy" id="2606439"/>
    <lineage>
        <taxon>Bacteria</taxon>
        <taxon>Pseudomonadati</taxon>
        <taxon>Nitrospirota</taxon>
        <taxon>Nitrospiria</taxon>
        <taxon>Candidatus Troglogloeales</taxon>
        <taxon>Candidatus Manganitrophaceae</taxon>
        <taxon>Candidatus Manganitrophus</taxon>
    </lineage>
</organism>
<keyword evidence="2" id="KW-1185">Reference proteome</keyword>
<evidence type="ECO:0000313" key="1">
    <source>
        <dbReference type="EMBL" id="NKE72826.1"/>
    </source>
</evidence>
<dbReference type="AlphaFoldDB" id="A0A7X6DSZ1"/>
<dbReference type="Proteomes" id="UP000534783">
    <property type="component" value="Unassembled WGS sequence"/>
</dbReference>